<evidence type="ECO:0008006" key="4">
    <source>
        <dbReference type="Google" id="ProtNLM"/>
    </source>
</evidence>
<dbReference type="Proteomes" id="UP000518300">
    <property type="component" value="Unassembled WGS sequence"/>
</dbReference>
<dbReference type="EMBL" id="JABBJJ010000212">
    <property type="protein sequence ID" value="NMO19895.1"/>
    <property type="molecule type" value="Genomic_DNA"/>
</dbReference>
<evidence type="ECO:0000256" key="1">
    <source>
        <dbReference type="SAM" id="SignalP"/>
    </source>
</evidence>
<evidence type="ECO:0000313" key="3">
    <source>
        <dbReference type="Proteomes" id="UP000518300"/>
    </source>
</evidence>
<keyword evidence="3" id="KW-1185">Reference proteome</keyword>
<sequence length="200" mass="21564">MNARFLLLLFALIPFAGSAQEGEPKPGMYEIFIVGGGKTEAEARAAIDKLKEKVLWVRLVDGSGYVGVHASDDFPGLKKGLHIAVLGMCRAGKGADNSDLLKALKALAPGTYSKRIKGQYGDPCPPSGAFTPPDAEEKPYLDRIGKEPKSADAFYAYALYLKESSRLKEAQVMADHALELAPQHEDAKALAQMLMVLLTD</sequence>
<feature type="signal peptide" evidence="1">
    <location>
        <begin position="1"/>
        <end position="21"/>
    </location>
</feature>
<reference evidence="2 3" key="1">
    <citation type="submission" date="2020-04" db="EMBL/GenBank/DDBJ databases">
        <title>Draft genome of Pyxidicoccus fallax type strain.</title>
        <authorList>
            <person name="Whitworth D.E."/>
        </authorList>
    </citation>
    <scope>NUCLEOTIDE SEQUENCE [LARGE SCALE GENOMIC DNA]</scope>
    <source>
        <strain evidence="2 3">DSM 14698</strain>
    </source>
</reference>
<proteinExistence type="predicted"/>
<dbReference type="RefSeq" id="WP_169349134.1">
    <property type="nucleotide sequence ID" value="NZ_JABBJJ010000212.1"/>
</dbReference>
<organism evidence="2 3">
    <name type="scientific">Pyxidicoccus fallax</name>
    <dbReference type="NCBI Taxonomy" id="394095"/>
    <lineage>
        <taxon>Bacteria</taxon>
        <taxon>Pseudomonadati</taxon>
        <taxon>Myxococcota</taxon>
        <taxon>Myxococcia</taxon>
        <taxon>Myxococcales</taxon>
        <taxon>Cystobacterineae</taxon>
        <taxon>Myxococcaceae</taxon>
        <taxon>Pyxidicoccus</taxon>
    </lineage>
</organism>
<feature type="chain" id="PRO_5032671856" description="Tetratricopeptide repeat protein" evidence="1">
    <location>
        <begin position="22"/>
        <end position="200"/>
    </location>
</feature>
<name>A0A848LPS8_9BACT</name>
<accession>A0A848LPS8</accession>
<dbReference type="InterPro" id="IPR011990">
    <property type="entry name" value="TPR-like_helical_dom_sf"/>
</dbReference>
<keyword evidence="1" id="KW-0732">Signal</keyword>
<dbReference type="SUPFAM" id="SSF48452">
    <property type="entry name" value="TPR-like"/>
    <property type="match status" value="1"/>
</dbReference>
<dbReference type="Gene3D" id="1.25.40.10">
    <property type="entry name" value="Tetratricopeptide repeat domain"/>
    <property type="match status" value="1"/>
</dbReference>
<comment type="caution">
    <text evidence="2">The sequence shown here is derived from an EMBL/GenBank/DDBJ whole genome shotgun (WGS) entry which is preliminary data.</text>
</comment>
<evidence type="ECO:0000313" key="2">
    <source>
        <dbReference type="EMBL" id="NMO19895.1"/>
    </source>
</evidence>
<protein>
    <recommendedName>
        <fullName evidence="4">Tetratricopeptide repeat protein</fullName>
    </recommendedName>
</protein>
<gene>
    <name evidence="2" type="ORF">HG543_34300</name>
</gene>
<dbReference type="AlphaFoldDB" id="A0A848LPS8"/>